<organism evidence="1 2">
    <name type="scientific">Candidatus Methanofastidiosum methylothiophilum</name>
    <dbReference type="NCBI Taxonomy" id="1705564"/>
    <lineage>
        <taxon>Archaea</taxon>
        <taxon>Methanobacteriati</taxon>
        <taxon>Methanobacteriota</taxon>
        <taxon>Stenosarchaea group</taxon>
        <taxon>Candidatus Methanofastidiosia</taxon>
        <taxon>Candidatus Methanofastidiosales</taxon>
        <taxon>Candidatus Methanofastidiosaceae</taxon>
        <taxon>Candidatus Methanofastidiosum</taxon>
    </lineage>
</organism>
<proteinExistence type="predicted"/>
<evidence type="ECO:0000313" key="1">
    <source>
        <dbReference type="EMBL" id="KYC51760.1"/>
    </source>
</evidence>
<dbReference type="AlphaFoldDB" id="A0A150J3G3"/>
<reference evidence="1 2" key="1">
    <citation type="journal article" date="2016" name="ISME J.">
        <title>Chasing the elusive Euryarchaeota class WSA2: genomes reveal a uniquely fastidious methyl-reducing methanogen.</title>
        <authorList>
            <person name="Nobu M.K."/>
            <person name="Narihiro T."/>
            <person name="Kuroda K."/>
            <person name="Mei R."/>
            <person name="Liu W.T."/>
        </authorList>
    </citation>
    <scope>NUCLEOTIDE SEQUENCE [LARGE SCALE GENOMIC DNA]</scope>
    <source>
        <strain evidence="1">U1lsi0528_Bin089</strain>
    </source>
</reference>
<dbReference type="Proteomes" id="UP000075578">
    <property type="component" value="Unassembled WGS sequence"/>
</dbReference>
<dbReference type="EMBL" id="LNGD01000055">
    <property type="protein sequence ID" value="KYC51760.1"/>
    <property type="molecule type" value="Genomic_DNA"/>
</dbReference>
<protein>
    <submittedName>
        <fullName evidence="1">Uncharacterized protein</fullName>
    </submittedName>
</protein>
<gene>
    <name evidence="1" type="ORF">AMQ74_01005</name>
</gene>
<comment type="caution">
    <text evidence="1">The sequence shown here is derived from an EMBL/GenBank/DDBJ whole genome shotgun (WGS) entry which is preliminary data.</text>
</comment>
<evidence type="ECO:0000313" key="2">
    <source>
        <dbReference type="Proteomes" id="UP000075578"/>
    </source>
</evidence>
<accession>A0A150J3G3</accession>
<name>A0A150J3G3_9EURY</name>
<sequence length="165" mass="18330">MYPIYMEVLTLNKIFIAAISLLLILAIGIGSLSAAQNSKPTLDGGAILYTLKDNQSTYRAIVTYKDADGDLPKYMFVYLNGSRRTMVKVDEKDLNPKDGIIYTLQITNEEFLQFTKVNNELKYYFRTNDGHGVVTTAESSSLTLDYEQMGLSMEHSSGSGGKCGR</sequence>